<dbReference type="OrthoDB" id="4188830at2"/>
<dbReference type="PANTHER" id="PTHR33337">
    <property type="entry name" value="GFA DOMAIN-CONTAINING PROTEIN"/>
    <property type="match status" value="1"/>
</dbReference>
<dbReference type="STRING" id="447.Lboz_0170"/>
<keyword evidence="4" id="KW-0456">Lyase</keyword>
<keyword evidence="2" id="KW-0479">Metal-binding</keyword>
<dbReference type="AlphaFoldDB" id="A0A0W0S202"/>
<dbReference type="InterPro" id="IPR011057">
    <property type="entry name" value="Mss4-like_sf"/>
</dbReference>
<dbReference type="PATRIC" id="fig|447.4.peg.183"/>
<protein>
    <submittedName>
        <fullName evidence="6">Glutathione-dependent formaldehyde-activating enzyme</fullName>
    </submittedName>
</protein>
<organism evidence="6 7">
    <name type="scientific">Legionella bozemanae</name>
    <name type="common">Fluoribacter bozemanae</name>
    <dbReference type="NCBI Taxonomy" id="447"/>
    <lineage>
        <taxon>Bacteria</taxon>
        <taxon>Pseudomonadati</taxon>
        <taxon>Pseudomonadota</taxon>
        <taxon>Gammaproteobacteria</taxon>
        <taxon>Legionellales</taxon>
        <taxon>Legionellaceae</taxon>
        <taxon>Legionella</taxon>
    </lineage>
</organism>
<dbReference type="RefSeq" id="WP_058457878.1">
    <property type="nucleotide sequence ID" value="NZ_CAAAIY010000003.1"/>
</dbReference>
<evidence type="ECO:0000256" key="2">
    <source>
        <dbReference type="ARBA" id="ARBA00022723"/>
    </source>
</evidence>
<sequence>MNRYTGECLCGACRYVITGQKPTAMYLCHCSRCRKETGSIHGATVFFDDAQLSWERGEKNISYFKLKDTRKERMFCTTCGCPLPRKNEKGNVVLPAGTLDNDASLELTAHIFYASRASWEDKLVHLQRFDELPK</sequence>
<dbReference type="EMBL" id="LNXU01000002">
    <property type="protein sequence ID" value="KTC77217.1"/>
    <property type="molecule type" value="Genomic_DNA"/>
</dbReference>
<dbReference type="Gene3D" id="3.90.1590.10">
    <property type="entry name" value="glutathione-dependent formaldehyde- activating enzyme (gfa)"/>
    <property type="match status" value="1"/>
</dbReference>
<evidence type="ECO:0000256" key="4">
    <source>
        <dbReference type="ARBA" id="ARBA00023239"/>
    </source>
</evidence>
<dbReference type="Pfam" id="PF04828">
    <property type="entry name" value="GFA"/>
    <property type="match status" value="1"/>
</dbReference>
<dbReference type="PROSITE" id="PS51891">
    <property type="entry name" value="CENP_V_GFA"/>
    <property type="match status" value="1"/>
</dbReference>
<comment type="similarity">
    <text evidence="1">Belongs to the Gfa family.</text>
</comment>
<name>A0A0W0S202_LEGBO</name>
<accession>A0A0W0S202</accession>
<evidence type="ECO:0000313" key="6">
    <source>
        <dbReference type="EMBL" id="KTC77217.1"/>
    </source>
</evidence>
<evidence type="ECO:0000259" key="5">
    <source>
        <dbReference type="PROSITE" id="PS51891"/>
    </source>
</evidence>
<keyword evidence="3" id="KW-0862">Zinc</keyword>
<proteinExistence type="inferred from homology"/>
<dbReference type="Proteomes" id="UP000054695">
    <property type="component" value="Unassembled WGS sequence"/>
</dbReference>
<dbReference type="PANTHER" id="PTHR33337:SF40">
    <property type="entry name" value="CENP-V_GFA DOMAIN-CONTAINING PROTEIN-RELATED"/>
    <property type="match status" value="1"/>
</dbReference>
<gene>
    <name evidence="6" type="ORF">Lboz_0170</name>
</gene>
<reference evidence="6 7" key="1">
    <citation type="submission" date="2015-11" db="EMBL/GenBank/DDBJ databases">
        <title>Genomic analysis of 38 Legionella species identifies large and diverse effector repertoires.</title>
        <authorList>
            <person name="Burstein D."/>
            <person name="Amaro F."/>
            <person name="Zusman T."/>
            <person name="Lifshitz Z."/>
            <person name="Cohen O."/>
            <person name="Gilbert J.A."/>
            <person name="Pupko T."/>
            <person name="Shuman H.A."/>
            <person name="Segal G."/>
        </authorList>
    </citation>
    <scope>NUCLEOTIDE SEQUENCE [LARGE SCALE GENOMIC DNA]</scope>
    <source>
        <strain evidence="6 7">WIGA</strain>
    </source>
</reference>
<comment type="caution">
    <text evidence="6">The sequence shown here is derived from an EMBL/GenBank/DDBJ whole genome shotgun (WGS) entry which is preliminary data.</text>
</comment>
<evidence type="ECO:0000313" key="7">
    <source>
        <dbReference type="Proteomes" id="UP000054695"/>
    </source>
</evidence>
<feature type="domain" description="CENP-V/GFA" evidence="5">
    <location>
        <begin position="4"/>
        <end position="120"/>
    </location>
</feature>
<evidence type="ECO:0000256" key="3">
    <source>
        <dbReference type="ARBA" id="ARBA00022833"/>
    </source>
</evidence>
<dbReference type="InterPro" id="IPR006913">
    <property type="entry name" value="CENP-V/GFA"/>
</dbReference>
<dbReference type="GO" id="GO:0016846">
    <property type="term" value="F:carbon-sulfur lyase activity"/>
    <property type="evidence" value="ECO:0007669"/>
    <property type="project" value="InterPro"/>
</dbReference>
<keyword evidence="7" id="KW-1185">Reference proteome</keyword>
<dbReference type="GO" id="GO:0046872">
    <property type="term" value="F:metal ion binding"/>
    <property type="evidence" value="ECO:0007669"/>
    <property type="project" value="UniProtKB-KW"/>
</dbReference>
<dbReference type="SUPFAM" id="SSF51316">
    <property type="entry name" value="Mss4-like"/>
    <property type="match status" value="1"/>
</dbReference>
<evidence type="ECO:0000256" key="1">
    <source>
        <dbReference type="ARBA" id="ARBA00005495"/>
    </source>
</evidence>